<protein>
    <submittedName>
        <fullName evidence="1">Transposase family protein</fullName>
    </submittedName>
</protein>
<keyword evidence="2" id="KW-1185">Reference proteome</keyword>
<sequence length="84" mass="9756">MEIQNLYELGGLVSEEGRRMKTRKSLYSLGEQHHLRNGLLRDFSEEEKLRSREKKNQEGLGEGQLSALLRFFGQHRKKAVEGAR</sequence>
<evidence type="ECO:0000313" key="2">
    <source>
        <dbReference type="Proteomes" id="UP000036403"/>
    </source>
</evidence>
<name>A0A0J7NQK9_LASNI</name>
<comment type="caution">
    <text evidence="1">The sequence shown here is derived from an EMBL/GenBank/DDBJ whole genome shotgun (WGS) entry which is preliminary data.</text>
</comment>
<accession>A0A0J7NQK9</accession>
<reference evidence="1 2" key="1">
    <citation type="submission" date="2015-04" db="EMBL/GenBank/DDBJ databases">
        <title>Lasius niger genome sequencing.</title>
        <authorList>
            <person name="Konorov E.A."/>
            <person name="Nikitin M.A."/>
            <person name="Kirill M.V."/>
            <person name="Chang P."/>
        </authorList>
    </citation>
    <scope>NUCLEOTIDE SEQUENCE [LARGE SCALE GENOMIC DNA]</scope>
    <source>
        <tissue evidence="1">Whole</tissue>
    </source>
</reference>
<gene>
    <name evidence="1" type="ORF">RF55_5093</name>
</gene>
<dbReference type="PaxDb" id="67767-A0A0J7NQK9"/>
<dbReference type="Proteomes" id="UP000036403">
    <property type="component" value="Unassembled WGS sequence"/>
</dbReference>
<dbReference type="EMBL" id="LBMM01002496">
    <property type="protein sequence ID" value="KMQ94740.1"/>
    <property type="molecule type" value="Genomic_DNA"/>
</dbReference>
<evidence type="ECO:0000313" key="1">
    <source>
        <dbReference type="EMBL" id="KMQ94740.1"/>
    </source>
</evidence>
<dbReference type="AlphaFoldDB" id="A0A0J7NQK9"/>
<organism evidence="1 2">
    <name type="scientific">Lasius niger</name>
    <name type="common">Black garden ant</name>
    <dbReference type="NCBI Taxonomy" id="67767"/>
    <lineage>
        <taxon>Eukaryota</taxon>
        <taxon>Metazoa</taxon>
        <taxon>Ecdysozoa</taxon>
        <taxon>Arthropoda</taxon>
        <taxon>Hexapoda</taxon>
        <taxon>Insecta</taxon>
        <taxon>Pterygota</taxon>
        <taxon>Neoptera</taxon>
        <taxon>Endopterygota</taxon>
        <taxon>Hymenoptera</taxon>
        <taxon>Apocrita</taxon>
        <taxon>Aculeata</taxon>
        <taxon>Formicoidea</taxon>
        <taxon>Formicidae</taxon>
        <taxon>Formicinae</taxon>
        <taxon>Lasius</taxon>
        <taxon>Lasius</taxon>
    </lineage>
</organism>
<proteinExistence type="predicted"/>